<gene>
    <name evidence="3" type="ORF">HB761_22365</name>
</gene>
<dbReference type="InterPro" id="IPR009739">
    <property type="entry name" value="LprI-like_N"/>
</dbReference>
<evidence type="ECO:0000259" key="2">
    <source>
        <dbReference type="Pfam" id="PF07007"/>
    </source>
</evidence>
<feature type="domain" description="Lysozyme inhibitor LprI-like N-terminal" evidence="2">
    <location>
        <begin position="24"/>
        <end position="90"/>
    </location>
</feature>
<sequence length="178" mass="20105">MYTYFAAALALLPALTFAAPSYNCKQASQIAEQVICGSQELANLDLLIAKKYRNALSEASSKNDKQSLRQAQRAWLQKRNECGYSVDCLKTESLERLSILKTRESVVFSWGGVLRQLPNLESDQVGSTYERQPIAILQETSNYWNGYPWFKVSVSGKTAYQWGGIICDKLRPKKTFCE</sequence>
<evidence type="ECO:0000256" key="1">
    <source>
        <dbReference type="SAM" id="SignalP"/>
    </source>
</evidence>
<dbReference type="AlphaFoldDB" id="A0AAE9N5I5"/>
<keyword evidence="1" id="KW-0732">Signal</keyword>
<dbReference type="PANTHER" id="PTHR37549:SF1">
    <property type="entry name" value="LIPOPROTEIN LPRI"/>
    <property type="match status" value="1"/>
</dbReference>
<evidence type="ECO:0000313" key="4">
    <source>
        <dbReference type="Proteomes" id="UP001058687"/>
    </source>
</evidence>
<dbReference type="InterPro" id="IPR052755">
    <property type="entry name" value="Lysozyme_Inhibitor_LprI"/>
</dbReference>
<feature type="signal peptide" evidence="1">
    <location>
        <begin position="1"/>
        <end position="18"/>
    </location>
</feature>
<dbReference type="RefSeq" id="WP_255941735.1">
    <property type="nucleotide sequence ID" value="NZ_CP050468.1"/>
</dbReference>
<dbReference type="GO" id="GO:0005576">
    <property type="term" value="C:extracellular region"/>
    <property type="evidence" value="ECO:0007669"/>
    <property type="project" value="TreeGrafter"/>
</dbReference>
<accession>A0AAE9N5I5</accession>
<reference evidence="3" key="1">
    <citation type="submission" date="2020-03" db="EMBL/GenBank/DDBJ databases">
        <title>Five strains of Vibrio campbellii isolated from Mariana Trench.</title>
        <authorList>
            <person name="Liang J."/>
            <person name="Zhang X.-H."/>
        </authorList>
    </citation>
    <scope>NUCLEOTIDE SEQUENCE</scope>
    <source>
        <strain evidence="3">LJC014</strain>
    </source>
</reference>
<dbReference type="Gene3D" id="1.20.1270.180">
    <property type="match status" value="1"/>
</dbReference>
<name>A0AAE9N5I5_9VIBR</name>
<feature type="chain" id="PRO_5042136412" evidence="1">
    <location>
        <begin position="19"/>
        <end position="178"/>
    </location>
</feature>
<dbReference type="Pfam" id="PF07007">
    <property type="entry name" value="LprI"/>
    <property type="match status" value="1"/>
</dbReference>
<dbReference type="EMBL" id="CP050468">
    <property type="protein sequence ID" value="UTZ29369.1"/>
    <property type="molecule type" value="Genomic_DNA"/>
</dbReference>
<protein>
    <submittedName>
        <fullName evidence="3">DUF1311 domain-containing protein</fullName>
    </submittedName>
</protein>
<evidence type="ECO:0000313" key="3">
    <source>
        <dbReference type="EMBL" id="UTZ29369.1"/>
    </source>
</evidence>
<dbReference type="PANTHER" id="PTHR37549">
    <property type="entry name" value="LIPOPROTEIN LPRI"/>
    <property type="match status" value="1"/>
</dbReference>
<organism evidence="3 4">
    <name type="scientific">Vibrio campbellii</name>
    <dbReference type="NCBI Taxonomy" id="680"/>
    <lineage>
        <taxon>Bacteria</taxon>
        <taxon>Pseudomonadati</taxon>
        <taxon>Pseudomonadota</taxon>
        <taxon>Gammaproteobacteria</taxon>
        <taxon>Vibrionales</taxon>
        <taxon>Vibrionaceae</taxon>
        <taxon>Vibrio</taxon>
    </lineage>
</organism>
<dbReference type="Proteomes" id="UP001058687">
    <property type="component" value="Chromosome 2"/>
</dbReference>
<proteinExistence type="predicted"/>